<dbReference type="GO" id="GO:0098552">
    <property type="term" value="C:side of membrane"/>
    <property type="evidence" value="ECO:0007669"/>
    <property type="project" value="UniProtKB-KW"/>
</dbReference>
<dbReference type="InterPro" id="IPR025932">
    <property type="entry name" value="Trypano_VSG_B_N_dom"/>
</dbReference>
<comment type="subcellular location">
    <subcellularLocation>
        <location evidence="2">Cell membrane</location>
        <topology evidence="2">Lipid-anchor</topology>
        <topology evidence="2">GPI-anchor</topology>
    </subcellularLocation>
</comment>
<keyword evidence="3" id="KW-1003">Cell membrane</keyword>
<sequence>MMLFLALAILLITASDNTDAAAGEYKNIKHLHNLCRLVALKQITTLQGDVSEISPAETEELEKINISLANPEWKATFATSPQNKKQSKPECTPPDNKPQCNQQYAKWEDLWVQVHATEDSKKQYLLPKSKLMSPEGRAAAVSVQSLLVEAEAVMTTYNLYRQTALSHQEGTPQQLIHEAIFGTPKPADLTKTDTAVTLTANRGNDCSGDVGRQAVCSTLICICANAGTQDKELCGTVASPSTPSGWGDAQKATMWNAVLSVCSKYPTTKPSPEQIYQLIATALVPAQAKNSNADHVTLGEAPTSGSCAAATGMGCIQLTDTGSTTASAPTGKLAWKEKLEKAEDKIKIHENAAARRQAAIQRIQQLKKHAKHLITALKNSFPDAATQTISTQKPQTKQQSSEIAEECHKHDNKNATCPKDK</sequence>
<dbReference type="VEuPathDB" id="TriTrypDB:Tb427_000050400"/>
<proteinExistence type="predicted"/>
<feature type="region of interest" description="Disordered" evidence="10">
    <location>
        <begin position="78"/>
        <end position="99"/>
    </location>
</feature>
<feature type="signal peptide" evidence="11">
    <location>
        <begin position="1"/>
        <end position="20"/>
    </location>
</feature>
<organism evidence="13">
    <name type="scientific">Trypanosoma brucei</name>
    <dbReference type="NCBI Taxonomy" id="5691"/>
    <lineage>
        <taxon>Eukaryota</taxon>
        <taxon>Discoba</taxon>
        <taxon>Euglenozoa</taxon>
        <taxon>Kinetoplastea</taxon>
        <taxon>Metakinetoplastina</taxon>
        <taxon>Trypanosomatida</taxon>
        <taxon>Trypanosomatidae</taxon>
        <taxon>Trypanosoma</taxon>
    </lineage>
</organism>
<evidence type="ECO:0000256" key="2">
    <source>
        <dbReference type="ARBA" id="ARBA00004609"/>
    </source>
</evidence>
<keyword evidence="8" id="KW-0449">Lipoprotein</keyword>
<feature type="compositionally biased region" description="Low complexity" evidence="10">
    <location>
        <begin position="386"/>
        <end position="401"/>
    </location>
</feature>
<feature type="coiled-coil region" evidence="9">
    <location>
        <begin position="332"/>
        <end position="369"/>
    </location>
</feature>
<evidence type="ECO:0000256" key="10">
    <source>
        <dbReference type="SAM" id="MobiDB-lite"/>
    </source>
</evidence>
<keyword evidence="5 11" id="KW-0732">Signal</keyword>
<feature type="domain" description="Trypanosome variant surface glycoprotein B-type N-terminal" evidence="12">
    <location>
        <begin position="10"/>
        <end position="364"/>
    </location>
</feature>
<keyword evidence="4" id="KW-0336">GPI-anchor</keyword>
<evidence type="ECO:0000256" key="5">
    <source>
        <dbReference type="ARBA" id="ARBA00022729"/>
    </source>
</evidence>
<feature type="compositionally biased region" description="Basic and acidic residues" evidence="10">
    <location>
        <begin position="405"/>
        <end position="421"/>
    </location>
</feature>
<evidence type="ECO:0000256" key="7">
    <source>
        <dbReference type="ARBA" id="ARBA00023180"/>
    </source>
</evidence>
<dbReference type="Pfam" id="PF13206">
    <property type="entry name" value="VSG_B"/>
    <property type="match status" value="1"/>
</dbReference>
<reference evidence="13" key="1">
    <citation type="submission" date="2016-08" db="EMBL/GenBank/DDBJ databases">
        <title>VSG repertoire of Trypanosoma brucei EATRO 1125.</title>
        <authorList>
            <person name="Cross G.A."/>
        </authorList>
    </citation>
    <scope>NUCLEOTIDE SEQUENCE</scope>
    <source>
        <strain evidence="13">EATRO 1125</strain>
    </source>
</reference>
<dbReference type="GO" id="GO:0005886">
    <property type="term" value="C:plasma membrane"/>
    <property type="evidence" value="ECO:0007669"/>
    <property type="project" value="UniProtKB-SubCell"/>
</dbReference>
<dbReference type="VEuPathDB" id="TriTrypDB:Tb10.v4.0135"/>
<evidence type="ECO:0000256" key="8">
    <source>
        <dbReference type="ARBA" id="ARBA00023288"/>
    </source>
</evidence>
<evidence type="ECO:0000259" key="12">
    <source>
        <dbReference type="Pfam" id="PF13206"/>
    </source>
</evidence>
<evidence type="ECO:0000256" key="1">
    <source>
        <dbReference type="ARBA" id="ARBA00002523"/>
    </source>
</evidence>
<evidence type="ECO:0000256" key="6">
    <source>
        <dbReference type="ARBA" id="ARBA00023136"/>
    </source>
</evidence>
<protein>
    <submittedName>
        <fullName evidence="13">Variant surface glycoprotein 1125.4286</fullName>
    </submittedName>
</protein>
<evidence type="ECO:0000256" key="4">
    <source>
        <dbReference type="ARBA" id="ARBA00022622"/>
    </source>
</evidence>
<evidence type="ECO:0000256" key="11">
    <source>
        <dbReference type="SAM" id="SignalP"/>
    </source>
</evidence>
<feature type="region of interest" description="Disordered" evidence="10">
    <location>
        <begin position="386"/>
        <end position="421"/>
    </location>
</feature>
<keyword evidence="9" id="KW-0175">Coiled coil</keyword>
<keyword evidence="7" id="KW-0325">Glycoprotein</keyword>
<evidence type="ECO:0000256" key="9">
    <source>
        <dbReference type="SAM" id="Coils"/>
    </source>
</evidence>
<keyword evidence="6" id="KW-0472">Membrane</keyword>
<accession>A0A1J0RAQ4</accession>
<comment type="function">
    <text evidence="1">VSG forms a coat on the surface of the parasite. The trypanosome evades the immune response of the host by expressing a series of antigenically distinct VSGs from an estimated 1000 VSG genes.</text>
</comment>
<name>A0A1J0RAQ4_9TRYP</name>
<dbReference type="AlphaFoldDB" id="A0A1J0RAQ4"/>
<feature type="chain" id="PRO_5012723754" evidence="11">
    <location>
        <begin position="21"/>
        <end position="421"/>
    </location>
</feature>
<evidence type="ECO:0000256" key="3">
    <source>
        <dbReference type="ARBA" id="ARBA00022475"/>
    </source>
</evidence>
<dbReference type="EMBL" id="KX700854">
    <property type="protein sequence ID" value="APD74810.1"/>
    <property type="molecule type" value="Genomic_DNA"/>
</dbReference>
<evidence type="ECO:0000313" key="13">
    <source>
        <dbReference type="EMBL" id="APD74810.1"/>
    </source>
</evidence>